<dbReference type="PANTHER" id="PTHR24406">
    <property type="entry name" value="TRANSCRIPTIONAL REPRESSOR CTCFL-RELATED"/>
    <property type="match status" value="1"/>
</dbReference>
<dbReference type="SUPFAM" id="SSF57667">
    <property type="entry name" value="beta-beta-alpha zinc fingers"/>
    <property type="match status" value="2"/>
</dbReference>
<keyword evidence="5" id="KW-0862">Zinc</keyword>
<reference evidence="9 10" key="1">
    <citation type="submission" date="2024-05" db="EMBL/GenBank/DDBJ databases">
        <authorList>
            <person name="Wallberg A."/>
        </authorList>
    </citation>
    <scope>NUCLEOTIDE SEQUENCE [LARGE SCALE GENOMIC DNA]</scope>
</reference>
<dbReference type="Gene3D" id="3.30.160.60">
    <property type="entry name" value="Classic Zinc Finger"/>
    <property type="match status" value="3"/>
</dbReference>
<dbReference type="PROSITE" id="PS00028">
    <property type="entry name" value="ZINC_FINGER_C2H2_1"/>
    <property type="match status" value="1"/>
</dbReference>
<accession>A0AAV2Q3M6</accession>
<evidence type="ECO:0000256" key="3">
    <source>
        <dbReference type="ARBA" id="ARBA00022737"/>
    </source>
</evidence>
<evidence type="ECO:0000256" key="4">
    <source>
        <dbReference type="ARBA" id="ARBA00022771"/>
    </source>
</evidence>
<protein>
    <recommendedName>
        <fullName evidence="8">C2H2-type domain-containing protein</fullName>
    </recommendedName>
</protein>
<sequence length="873" mass="100443">MCSHYNQKHPSEKLQWKEVFLDIEEPHQLVKDIEPYLLQVKIKYGIRKPNKENNQLRQYQCPYCNYTCNFNSSYNRHLRIHAGKKPYKCGYCNFHAREPYVIRKHSKIKHLNEEVKIEKDIYYNVPYRYSNESKIKSTINTKIKLKNQNKQKSKKVSEKVDNSNLDMELVSNSFALKNSTVINQIKPSLISKYKLHMKENEFEKDQDYNNYEANKDLKDSYMHSEVAIESKETKVATSNKEIVYSKNTILNNFTNFTSNDLQNTQLKLRYDSVEKTINMDSPLLKVSENIKGSHQNSVNASKSKSEFIFENDAKSLMLIQCPLSSDKQKLCQETSNVNKNLSKVDGIDANLTKKSEDNCLNLKKFYQQQDEAVSKRHSIILCEDNDFNNKTVVIRLCSVNLEEITGDNFKTKLSESIRIDNIKEMYETLSANGDISVDTYDVAINSSHEISQCESFLSLKQRNQECSNTIETEKEIQDAKINESLQLETNSNVINEFEILKSSVIYPNQNKGYKELDVHKCGLKVDYFENNIGCLTDLMPQDLSNDPVTIPSVLNQNMLGLDYQNRDYFSPDKIRNMMNNLGNGRIECTICSVTTTRRAFYKHAKKHFNIKPFQCGYCNYRSIEKSKIRVHNSFCHPGSQCIIIKLSPNTASMDVALSNLESTEYSDAIDFSKNVSSHSNDKKKKLNVRGKLSTKLRVKETESLSASGWFRCPVCQKELRYHLPTLRRHLYTHFNYKPFKCGLCPFTASDGGEVRGHHITHRSTDEAKVEISGAVMHPDLAKLLVDSFGYSQLNHHEIDFPSKKKIKRKNASVSNVTMGNLEQEEILSSAGSKDNICSDSTNYKERDLNEFHLSPDCICENGDVKHVRVTGVI</sequence>
<dbReference type="AlphaFoldDB" id="A0AAV2Q3M6"/>
<dbReference type="InterPro" id="IPR050888">
    <property type="entry name" value="ZnF_C2H2-type_TF"/>
</dbReference>
<evidence type="ECO:0000256" key="2">
    <source>
        <dbReference type="ARBA" id="ARBA00022723"/>
    </source>
</evidence>
<proteinExistence type="predicted"/>
<evidence type="ECO:0000256" key="7">
    <source>
        <dbReference type="PROSITE-ProRule" id="PRU00042"/>
    </source>
</evidence>
<dbReference type="GO" id="GO:0008270">
    <property type="term" value="F:zinc ion binding"/>
    <property type="evidence" value="ECO:0007669"/>
    <property type="project" value="UniProtKB-KW"/>
</dbReference>
<keyword evidence="2" id="KW-0479">Metal-binding</keyword>
<comment type="caution">
    <text evidence="9">The sequence shown here is derived from an EMBL/GenBank/DDBJ whole genome shotgun (WGS) entry which is preliminary data.</text>
</comment>
<evidence type="ECO:0000256" key="6">
    <source>
        <dbReference type="ARBA" id="ARBA00023242"/>
    </source>
</evidence>
<comment type="subcellular location">
    <subcellularLocation>
        <location evidence="1">Nucleus</location>
    </subcellularLocation>
</comment>
<feature type="domain" description="C2H2-type" evidence="8">
    <location>
        <begin position="59"/>
        <end position="86"/>
    </location>
</feature>
<organism evidence="9 10">
    <name type="scientific">Meganyctiphanes norvegica</name>
    <name type="common">Northern krill</name>
    <name type="synonym">Thysanopoda norvegica</name>
    <dbReference type="NCBI Taxonomy" id="48144"/>
    <lineage>
        <taxon>Eukaryota</taxon>
        <taxon>Metazoa</taxon>
        <taxon>Ecdysozoa</taxon>
        <taxon>Arthropoda</taxon>
        <taxon>Crustacea</taxon>
        <taxon>Multicrustacea</taxon>
        <taxon>Malacostraca</taxon>
        <taxon>Eumalacostraca</taxon>
        <taxon>Eucarida</taxon>
        <taxon>Euphausiacea</taxon>
        <taxon>Euphausiidae</taxon>
        <taxon>Meganyctiphanes</taxon>
    </lineage>
</organism>
<name>A0AAV2Q3M6_MEGNR</name>
<evidence type="ECO:0000256" key="1">
    <source>
        <dbReference type="ARBA" id="ARBA00004123"/>
    </source>
</evidence>
<dbReference type="EMBL" id="CAXKWB010002757">
    <property type="protein sequence ID" value="CAL4067565.1"/>
    <property type="molecule type" value="Genomic_DNA"/>
</dbReference>
<keyword evidence="4 7" id="KW-0863">Zinc-finger</keyword>
<evidence type="ECO:0000259" key="8">
    <source>
        <dbReference type="PROSITE" id="PS50157"/>
    </source>
</evidence>
<gene>
    <name evidence="9" type="ORF">MNOR_LOCUS6613</name>
</gene>
<evidence type="ECO:0000313" key="10">
    <source>
        <dbReference type="Proteomes" id="UP001497623"/>
    </source>
</evidence>
<dbReference type="Proteomes" id="UP001497623">
    <property type="component" value="Unassembled WGS sequence"/>
</dbReference>
<keyword evidence="3" id="KW-0677">Repeat</keyword>
<dbReference type="InterPro" id="IPR013087">
    <property type="entry name" value="Znf_C2H2_type"/>
</dbReference>
<dbReference type="SMART" id="SM00355">
    <property type="entry name" value="ZnF_C2H2"/>
    <property type="match status" value="6"/>
</dbReference>
<keyword evidence="10" id="KW-1185">Reference proteome</keyword>
<dbReference type="GO" id="GO:0005634">
    <property type="term" value="C:nucleus"/>
    <property type="evidence" value="ECO:0007669"/>
    <property type="project" value="UniProtKB-SubCell"/>
</dbReference>
<keyword evidence="6" id="KW-0539">Nucleus</keyword>
<evidence type="ECO:0000256" key="5">
    <source>
        <dbReference type="ARBA" id="ARBA00022833"/>
    </source>
</evidence>
<evidence type="ECO:0000313" key="9">
    <source>
        <dbReference type="EMBL" id="CAL4067565.1"/>
    </source>
</evidence>
<dbReference type="InterPro" id="IPR036236">
    <property type="entry name" value="Znf_C2H2_sf"/>
</dbReference>
<dbReference type="PROSITE" id="PS50157">
    <property type="entry name" value="ZINC_FINGER_C2H2_2"/>
    <property type="match status" value="1"/>
</dbReference>